<protein>
    <submittedName>
        <fullName evidence="3">DUF4062 domain-containing protein</fullName>
    </submittedName>
</protein>
<proteinExistence type="predicted"/>
<accession>A0A923I644</accession>
<keyword evidence="4" id="KW-1185">Reference proteome</keyword>
<dbReference type="Pfam" id="PF13271">
    <property type="entry name" value="DUF4062"/>
    <property type="match status" value="1"/>
</dbReference>
<evidence type="ECO:0000313" key="4">
    <source>
        <dbReference type="Proteomes" id="UP000612361"/>
    </source>
</evidence>
<dbReference type="RefSeq" id="WP_186882560.1">
    <property type="nucleotide sequence ID" value="NZ_JACOGG010000028.1"/>
</dbReference>
<feature type="coiled-coil region" evidence="1">
    <location>
        <begin position="655"/>
        <end position="689"/>
    </location>
</feature>
<dbReference type="SUPFAM" id="SSF48452">
    <property type="entry name" value="TPR-like"/>
    <property type="match status" value="1"/>
</dbReference>
<evidence type="ECO:0000313" key="3">
    <source>
        <dbReference type="EMBL" id="MBC3937045.1"/>
    </source>
</evidence>
<comment type="caution">
    <text evidence="3">The sequence shown here is derived from an EMBL/GenBank/DDBJ whole genome shotgun (WGS) entry which is preliminary data.</text>
</comment>
<dbReference type="InterPro" id="IPR025139">
    <property type="entry name" value="DUF4062"/>
</dbReference>
<dbReference type="AlphaFoldDB" id="A0A923I644"/>
<dbReference type="InterPro" id="IPR011990">
    <property type="entry name" value="TPR-like_helical_dom_sf"/>
</dbReference>
<feature type="domain" description="DUF4062" evidence="2">
    <location>
        <begin position="8"/>
        <end position="92"/>
    </location>
</feature>
<evidence type="ECO:0000256" key="1">
    <source>
        <dbReference type="SAM" id="Coils"/>
    </source>
</evidence>
<gene>
    <name evidence="3" type="ORF">H8K47_16940</name>
</gene>
<organism evidence="3 4">
    <name type="scientific">Undibacterium rugosum</name>
    <dbReference type="NCBI Taxonomy" id="2762291"/>
    <lineage>
        <taxon>Bacteria</taxon>
        <taxon>Pseudomonadati</taxon>
        <taxon>Pseudomonadota</taxon>
        <taxon>Betaproteobacteria</taxon>
        <taxon>Burkholderiales</taxon>
        <taxon>Oxalobacteraceae</taxon>
        <taxon>Undibacterium</taxon>
    </lineage>
</organism>
<name>A0A923I644_9BURK</name>
<dbReference type="EMBL" id="JACOGG010000028">
    <property type="protein sequence ID" value="MBC3937045.1"/>
    <property type="molecule type" value="Genomic_DNA"/>
</dbReference>
<reference evidence="3" key="1">
    <citation type="submission" date="2020-08" db="EMBL/GenBank/DDBJ databases">
        <title>Novel species isolated from subtropical streams in China.</title>
        <authorList>
            <person name="Lu H."/>
        </authorList>
    </citation>
    <scope>NUCLEOTIDE SEQUENCE</scope>
    <source>
        <strain evidence="3">CY7W</strain>
    </source>
</reference>
<sequence length="771" mass="86335">MSVQKIAIFISSRFSEFSDFRKMIAQKLNDFPHVPIHAVELNDNGADTESPSALCMSWVKRSELMVLLVGDTYGPKIHGTELSCTHIEYRTAIEDDCETRVLPFFITSPQTNDQILQSNSSLEEFKQEVMRNQRAAMYDRPTCVEEWQSLIDSVVGAIIRTVWEIRFQENGQDSSADWEIGDEVAGIPDAELMKLNTMRAEPISELALLLKSPSAESALEIARNQRAFAADEQLREAQLALQIGERGIAEKHLREASLLRPLDPVANEWLARVLLSKGRVKAAQEATLFADRAARIYGKTDQPLRAAASLILAARAVAGVDREQAQIYAENAVEQAGWYAQTHLELARQRAYADKLPESLESLRQAFYCHPLVLDNILCDPAFEAHKEGLSTFIKDIQSKIDTPAKNICASENTIAEIFGIDSSNDRSMITNPIVSRRIFSCRRSIQRQFREIHVHACEFLNASKLNSISPTPNSTYVLDAGKLTLNGRNTLEIITYPRVGDVISAGQPVLKYRLSNSSMTHIWKAPTTLEILNVSKIHGGAFTAMDQILTWTPCSASASAYQHRVEEKNYRNSLAKQNEAHSLLMDKEKKQSIFQKLAIGITGISWICVLPWIPSTPVRVLAAIMGVIAIVQAFKAWNALKDIRPQLKQSDLYISNLHNQILDLEGKIETIARRAAELKNRLQAAILTFEQQALSMFSVAMPFTALRSARVGDWVIVELNSIESYAAKMGIYVTFREEDFFPTTSNLALFRVYQKSGNEIKLTRAGAYLP</sequence>
<dbReference type="Proteomes" id="UP000612361">
    <property type="component" value="Unassembled WGS sequence"/>
</dbReference>
<evidence type="ECO:0000259" key="2">
    <source>
        <dbReference type="Pfam" id="PF13271"/>
    </source>
</evidence>
<keyword evidence="1" id="KW-0175">Coiled coil</keyword>